<evidence type="ECO:0000313" key="2">
    <source>
        <dbReference type="EMBL" id="KAL2844472.1"/>
    </source>
</evidence>
<reference evidence="2 3" key="1">
    <citation type="submission" date="2024-07" db="EMBL/GenBank/DDBJ databases">
        <title>Section-level genome sequencing and comparative genomics of Aspergillus sections Usti and Cavernicolus.</title>
        <authorList>
            <consortium name="Lawrence Berkeley National Laboratory"/>
            <person name="Nybo J.L."/>
            <person name="Vesth T.C."/>
            <person name="Theobald S."/>
            <person name="Frisvad J.C."/>
            <person name="Larsen T.O."/>
            <person name="Kjaerboelling I."/>
            <person name="Rothschild-Mancinelli K."/>
            <person name="Lyhne E.K."/>
            <person name="Kogle M.E."/>
            <person name="Barry K."/>
            <person name="Clum A."/>
            <person name="Na H."/>
            <person name="Ledsgaard L."/>
            <person name="Lin J."/>
            <person name="Lipzen A."/>
            <person name="Kuo A."/>
            <person name="Riley R."/>
            <person name="Mondo S."/>
            <person name="LaButti K."/>
            <person name="Haridas S."/>
            <person name="Pangalinan J."/>
            <person name="Salamov A.A."/>
            <person name="Simmons B.A."/>
            <person name="Magnuson J.K."/>
            <person name="Chen J."/>
            <person name="Drula E."/>
            <person name="Henrissat B."/>
            <person name="Wiebenga A."/>
            <person name="Lubbers R.J."/>
            <person name="Gomes A.C."/>
            <person name="Macurrencykelacurrency M.R."/>
            <person name="Stajich J."/>
            <person name="Grigoriev I.V."/>
            <person name="Mortensen U.H."/>
            <person name="De vries R.P."/>
            <person name="Baker S.E."/>
            <person name="Andersen M.R."/>
        </authorList>
    </citation>
    <scope>NUCLEOTIDE SEQUENCE [LARGE SCALE GENOMIC DNA]</scope>
    <source>
        <strain evidence="2 3">CBS 756.74</strain>
    </source>
</reference>
<dbReference type="Proteomes" id="UP001610444">
    <property type="component" value="Unassembled WGS sequence"/>
</dbReference>
<keyword evidence="3" id="KW-1185">Reference proteome</keyword>
<evidence type="ECO:0000313" key="3">
    <source>
        <dbReference type="Proteomes" id="UP001610444"/>
    </source>
</evidence>
<feature type="region of interest" description="Disordered" evidence="1">
    <location>
        <begin position="212"/>
        <end position="250"/>
    </location>
</feature>
<feature type="region of interest" description="Disordered" evidence="1">
    <location>
        <begin position="65"/>
        <end position="160"/>
    </location>
</feature>
<feature type="compositionally biased region" description="Low complexity" evidence="1">
    <location>
        <begin position="140"/>
        <end position="152"/>
    </location>
</feature>
<feature type="compositionally biased region" description="Acidic residues" evidence="1">
    <location>
        <begin position="104"/>
        <end position="123"/>
    </location>
</feature>
<accession>A0ABR4JXE6</accession>
<feature type="region of interest" description="Disordered" evidence="1">
    <location>
        <begin position="1"/>
        <end position="28"/>
    </location>
</feature>
<comment type="caution">
    <text evidence="2">The sequence shown here is derived from an EMBL/GenBank/DDBJ whole genome shotgun (WGS) entry which is preliminary data.</text>
</comment>
<name>A0ABR4JXE6_9EURO</name>
<gene>
    <name evidence="2" type="ORF">BJX68DRAFT_243056</name>
</gene>
<feature type="compositionally biased region" description="Polar residues" evidence="1">
    <location>
        <begin position="65"/>
        <end position="78"/>
    </location>
</feature>
<proteinExistence type="predicted"/>
<dbReference type="GeneID" id="98156262"/>
<dbReference type="EMBL" id="JBFXLR010000041">
    <property type="protein sequence ID" value="KAL2844472.1"/>
    <property type="molecule type" value="Genomic_DNA"/>
</dbReference>
<protein>
    <submittedName>
        <fullName evidence="2">Uncharacterized protein</fullName>
    </submittedName>
</protein>
<dbReference type="RefSeq" id="XP_070896167.1">
    <property type="nucleotide sequence ID" value="XM_071041098.1"/>
</dbReference>
<organism evidence="2 3">
    <name type="scientific">Aspergillus pseudodeflectus</name>
    <dbReference type="NCBI Taxonomy" id="176178"/>
    <lineage>
        <taxon>Eukaryota</taxon>
        <taxon>Fungi</taxon>
        <taxon>Dikarya</taxon>
        <taxon>Ascomycota</taxon>
        <taxon>Pezizomycotina</taxon>
        <taxon>Eurotiomycetes</taxon>
        <taxon>Eurotiomycetidae</taxon>
        <taxon>Eurotiales</taxon>
        <taxon>Aspergillaceae</taxon>
        <taxon>Aspergillus</taxon>
        <taxon>Aspergillus subgen. Nidulantes</taxon>
    </lineage>
</organism>
<feature type="compositionally biased region" description="Basic and acidic residues" evidence="1">
    <location>
        <begin position="85"/>
        <end position="103"/>
    </location>
</feature>
<feature type="compositionally biased region" description="Basic and acidic residues" evidence="1">
    <location>
        <begin position="124"/>
        <end position="136"/>
    </location>
</feature>
<sequence length="339" mass="37007">MSPVSSRLRRVRSSSDSLVPTSTRTRPGVGYYDQVERLLSLTVAVCSFDPISSKLHHHRTLANSLQSGCSDSDGQVNDPSPDVLETEHVHPCSDSSSNDHDAGNDADIDTDPNSEPDCDCDSDSDNKDKDNHKDEDVAVSESNPNPSPSSDNTAAISVAPNNDDNVCTVRVRVEPNGPAVLIPVNDFRALEEERLERDEYIRRIMLYPLPSEDHVTSRTGDSDGDGDGNSDSNRIVTPDSSCQGTPITFGHLPPRDNAPCRLSAPTCPGNEVTGHFVKATQIRRLCRLQQTLLYSKRIWIDGAWLRSSRDASDALYYGDDLGPGRDWGPYWGHGSAAGY</sequence>
<evidence type="ECO:0000256" key="1">
    <source>
        <dbReference type="SAM" id="MobiDB-lite"/>
    </source>
</evidence>